<sequence>MNTQIDNEFTFENLSLVIDVSDVQRILGIGRRQAYELVKSGQFHVVKTGKRFKISKEVFIGWLNGTPLEEGVSNVWLSK</sequence>
<dbReference type="InterPro" id="IPR041657">
    <property type="entry name" value="HTH_17"/>
</dbReference>
<name>A0A934MPX2_9BACL</name>
<keyword evidence="3" id="KW-1185">Reference proteome</keyword>
<feature type="domain" description="Helix-turn-helix" evidence="1">
    <location>
        <begin position="19"/>
        <end position="64"/>
    </location>
</feature>
<evidence type="ECO:0000313" key="3">
    <source>
        <dbReference type="Proteomes" id="UP000640274"/>
    </source>
</evidence>
<proteinExistence type="predicted"/>
<dbReference type="EMBL" id="JAELUP010000024">
    <property type="protein sequence ID" value="MBJ6361313.1"/>
    <property type="molecule type" value="Genomic_DNA"/>
</dbReference>
<protein>
    <submittedName>
        <fullName evidence="2">Helix-turn-helix domain-containing protein</fullName>
    </submittedName>
</protein>
<reference evidence="2" key="1">
    <citation type="submission" date="2020-12" db="EMBL/GenBank/DDBJ databases">
        <authorList>
            <person name="Huq M.A."/>
        </authorList>
    </citation>
    <scope>NUCLEOTIDE SEQUENCE</scope>
    <source>
        <strain evidence="2">MAHUQ-46</strain>
    </source>
</reference>
<accession>A0A934MPX2</accession>
<gene>
    <name evidence="2" type="ORF">JFN88_08325</name>
</gene>
<organism evidence="2 3">
    <name type="scientific">Paenibacillus roseus</name>
    <dbReference type="NCBI Taxonomy" id="2798579"/>
    <lineage>
        <taxon>Bacteria</taxon>
        <taxon>Bacillati</taxon>
        <taxon>Bacillota</taxon>
        <taxon>Bacilli</taxon>
        <taxon>Bacillales</taxon>
        <taxon>Paenibacillaceae</taxon>
        <taxon>Paenibacillus</taxon>
    </lineage>
</organism>
<dbReference type="RefSeq" id="WP_199018865.1">
    <property type="nucleotide sequence ID" value="NZ_JAELUP010000024.1"/>
</dbReference>
<dbReference type="Pfam" id="PF12728">
    <property type="entry name" value="HTH_17"/>
    <property type="match status" value="1"/>
</dbReference>
<dbReference type="Proteomes" id="UP000640274">
    <property type="component" value="Unassembled WGS sequence"/>
</dbReference>
<comment type="caution">
    <text evidence="2">The sequence shown here is derived from an EMBL/GenBank/DDBJ whole genome shotgun (WGS) entry which is preliminary data.</text>
</comment>
<evidence type="ECO:0000313" key="2">
    <source>
        <dbReference type="EMBL" id="MBJ6361313.1"/>
    </source>
</evidence>
<dbReference type="AlphaFoldDB" id="A0A934MPX2"/>
<evidence type="ECO:0000259" key="1">
    <source>
        <dbReference type="Pfam" id="PF12728"/>
    </source>
</evidence>